<sequence>MVGLQILHRVQAVNNKSRLLVIWILVFVDEEHKEELVDSILSLEDCDGPILITNLQPPIGLRFDPAVPPESHSACPPSS</sequence>
<organism evidence="1 2">
    <name type="scientific">Caenorhabditis nigoni</name>
    <dbReference type="NCBI Taxonomy" id="1611254"/>
    <lineage>
        <taxon>Eukaryota</taxon>
        <taxon>Metazoa</taxon>
        <taxon>Ecdysozoa</taxon>
        <taxon>Nematoda</taxon>
        <taxon>Chromadorea</taxon>
        <taxon>Rhabditida</taxon>
        <taxon>Rhabditina</taxon>
        <taxon>Rhabditomorpha</taxon>
        <taxon>Rhabditoidea</taxon>
        <taxon>Rhabditidae</taxon>
        <taxon>Peloderinae</taxon>
        <taxon>Caenorhabditis</taxon>
    </lineage>
</organism>
<proteinExistence type="predicted"/>
<protein>
    <submittedName>
        <fullName evidence="1">Uncharacterized protein</fullName>
    </submittedName>
</protein>
<gene>
    <name evidence="1" type="primary">Cnig_chr_X.g22890</name>
    <name evidence="1" type="ORF">B9Z55_022890</name>
</gene>
<name>A0A2G5SMB5_9PELO</name>
<dbReference type="Proteomes" id="UP000230233">
    <property type="component" value="Chromosome X"/>
</dbReference>
<dbReference type="EMBL" id="PDUG01000006">
    <property type="protein sequence ID" value="PIC16210.1"/>
    <property type="molecule type" value="Genomic_DNA"/>
</dbReference>
<keyword evidence="2" id="KW-1185">Reference proteome</keyword>
<accession>A0A2G5SMB5</accession>
<comment type="caution">
    <text evidence="1">The sequence shown here is derived from an EMBL/GenBank/DDBJ whole genome shotgun (WGS) entry which is preliminary data.</text>
</comment>
<dbReference type="AlphaFoldDB" id="A0A2G5SMB5"/>
<evidence type="ECO:0000313" key="2">
    <source>
        <dbReference type="Proteomes" id="UP000230233"/>
    </source>
</evidence>
<reference evidence="2" key="1">
    <citation type="submission" date="2017-10" db="EMBL/GenBank/DDBJ databases">
        <title>Rapid genome shrinkage in a self-fertile nematode reveals novel sperm competition proteins.</title>
        <authorList>
            <person name="Yin D."/>
            <person name="Schwarz E.M."/>
            <person name="Thomas C.G."/>
            <person name="Felde R.L."/>
            <person name="Korf I.F."/>
            <person name="Cutter A.D."/>
            <person name="Schartner C.M."/>
            <person name="Ralston E.J."/>
            <person name="Meyer B.J."/>
            <person name="Haag E.S."/>
        </authorList>
    </citation>
    <scope>NUCLEOTIDE SEQUENCE [LARGE SCALE GENOMIC DNA]</scope>
    <source>
        <strain evidence="2">JU1422</strain>
    </source>
</reference>
<evidence type="ECO:0000313" key="1">
    <source>
        <dbReference type="EMBL" id="PIC16210.1"/>
    </source>
</evidence>